<proteinExistence type="predicted"/>
<feature type="transmembrane region" description="Helical" evidence="1">
    <location>
        <begin position="15"/>
        <end position="33"/>
    </location>
</feature>
<evidence type="ECO:0000313" key="3">
    <source>
        <dbReference type="Proteomes" id="UP001311799"/>
    </source>
</evidence>
<keyword evidence="3" id="KW-1185">Reference proteome</keyword>
<keyword evidence="1" id="KW-0472">Membrane</keyword>
<accession>A0AAV9Y1L6</accession>
<reference evidence="2 3" key="1">
    <citation type="submission" date="2023-10" db="EMBL/GenBank/DDBJ databases">
        <title>Comparative genomics analysis reveals potential genetic determinants of host preference in Cryptosporidium xiaoi.</title>
        <authorList>
            <person name="Xiao L."/>
            <person name="Li J."/>
        </authorList>
    </citation>
    <scope>NUCLEOTIDE SEQUENCE [LARGE SCALE GENOMIC DNA]</scope>
    <source>
        <strain evidence="2 3">52996</strain>
    </source>
</reference>
<protein>
    <submittedName>
        <fullName evidence="2">Uncharacterized protein</fullName>
    </submittedName>
</protein>
<dbReference type="Proteomes" id="UP001311799">
    <property type="component" value="Unassembled WGS sequence"/>
</dbReference>
<comment type="caution">
    <text evidence="2">The sequence shown here is derived from an EMBL/GenBank/DDBJ whole genome shotgun (WGS) entry which is preliminary data.</text>
</comment>
<feature type="transmembrane region" description="Helical" evidence="1">
    <location>
        <begin position="175"/>
        <end position="196"/>
    </location>
</feature>
<keyword evidence="1" id="KW-0812">Transmembrane</keyword>
<organism evidence="2 3">
    <name type="scientific">Cryptosporidium xiaoi</name>
    <dbReference type="NCBI Taxonomy" id="659607"/>
    <lineage>
        <taxon>Eukaryota</taxon>
        <taxon>Sar</taxon>
        <taxon>Alveolata</taxon>
        <taxon>Apicomplexa</taxon>
        <taxon>Conoidasida</taxon>
        <taxon>Coccidia</taxon>
        <taxon>Eucoccidiorida</taxon>
        <taxon>Eimeriorina</taxon>
        <taxon>Cryptosporidiidae</taxon>
        <taxon>Cryptosporidium</taxon>
    </lineage>
</organism>
<feature type="transmembrane region" description="Helical" evidence="1">
    <location>
        <begin position="202"/>
        <end position="220"/>
    </location>
</feature>
<dbReference type="AlphaFoldDB" id="A0AAV9Y1L6"/>
<feature type="transmembrane region" description="Helical" evidence="1">
    <location>
        <begin position="232"/>
        <end position="258"/>
    </location>
</feature>
<evidence type="ECO:0000256" key="1">
    <source>
        <dbReference type="SAM" id="Phobius"/>
    </source>
</evidence>
<name>A0AAV9Y1L6_9CRYT</name>
<evidence type="ECO:0000313" key="2">
    <source>
        <dbReference type="EMBL" id="KAK6590254.1"/>
    </source>
</evidence>
<feature type="transmembrane region" description="Helical" evidence="1">
    <location>
        <begin position="142"/>
        <end position="163"/>
    </location>
</feature>
<gene>
    <name evidence="2" type="ORF">RS030_172616</name>
</gene>
<dbReference type="EMBL" id="JAWDEY010000008">
    <property type="protein sequence ID" value="KAK6590254.1"/>
    <property type="molecule type" value="Genomic_DNA"/>
</dbReference>
<keyword evidence="1" id="KW-1133">Transmembrane helix</keyword>
<sequence>MHKNIKRPFGNHGRIYLSLTTLVVILLWLSSLFNTNWQQYIYETKNLGYIEFNLSLWGFSIKSRCNSPRYRYDYSKTSNKTKSSLSHINNLGLEDFVCSKLNYFNGRTFGEAASFVCSLNKYQFPNAKNACYNFRMLNIGSLVMIAGIIGCTLCVFFGFITFIMAYKTLSIKLTYAYIALFGCSNLIAIITLPIYYVNAGGSWIAINSFFSVVHFGYPEFTYKSPSASEIQFFWGYSFAILAFLTSILLPLFGCYFASLTADYHDEIIKKLDEEERMIKHYNGLR</sequence>